<dbReference type="InterPro" id="IPR000726">
    <property type="entry name" value="Glyco_hydro_19_cat"/>
</dbReference>
<dbReference type="SUPFAM" id="SSF53955">
    <property type="entry name" value="Lysozyme-like"/>
    <property type="match status" value="1"/>
</dbReference>
<feature type="region of interest" description="Disordered" evidence="3">
    <location>
        <begin position="84"/>
        <end position="106"/>
    </location>
</feature>
<dbReference type="PANTHER" id="PTHR22595:SF79">
    <property type="entry name" value="CHITINASE 12"/>
    <property type="match status" value="1"/>
</dbReference>
<name>A0A814RGB5_ADIRI</name>
<evidence type="ECO:0000256" key="1">
    <source>
        <dbReference type="ARBA" id="ARBA00022821"/>
    </source>
</evidence>
<dbReference type="PANTHER" id="PTHR22595">
    <property type="entry name" value="CHITINASE-RELATED"/>
    <property type="match status" value="1"/>
</dbReference>
<dbReference type="Gene3D" id="1.10.530.10">
    <property type="match status" value="1"/>
</dbReference>
<dbReference type="CDD" id="cd00325">
    <property type="entry name" value="chitinase_GH19"/>
    <property type="match status" value="1"/>
</dbReference>
<feature type="domain" description="Glycoside hydrolase family 19 catalytic" evidence="5">
    <location>
        <begin position="52"/>
        <end position="151"/>
    </location>
</feature>
<accession>A0A814RGB5</accession>
<dbReference type="Proteomes" id="UP000663828">
    <property type="component" value="Unassembled WGS sequence"/>
</dbReference>
<evidence type="ECO:0000256" key="4">
    <source>
        <dbReference type="SAM" id="SignalP"/>
    </source>
</evidence>
<dbReference type="GO" id="GO:0006032">
    <property type="term" value="P:chitin catabolic process"/>
    <property type="evidence" value="ECO:0007669"/>
    <property type="project" value="InterPro"/>
</dbReference>
<protein>
    <recommendedName>
        <fullName evidence="5">Glycoside hydrolase family 19 catalytic domain-containing protein</fullName>
    </recommendedName>
</protein>
<keyword evidence="1" id="KW-0611">Plant defense</keyword>
<feature type="compositionally biased region" description="Basic and acidic residues" evidence="3">
    <location>
        <begin position="423"/>
        <end position="433"/>
    </location>
</feature>
<feature type="region of interest" description="Disordered" evidence="3">
    <location>
        <begin position="340"/>
        <end position="433"/>
    </location>
</feature>
<dbReference type="InterPro" id="IPR023346">
    <property type="entry name" value="Lysozyme-like_dom_sf"/>
</dbReference>
<dbReference type="EMBL" id="CAJNOR010001380">
    <property type="protein sequence ID" value="CAF1132808.1"/>
    <property type="molecule type" value="Genomic_DNA"/>
</dbReference>
<evidence type="ECO:0000256" key="3">
    <source>
        <dbReference type="SAM" id="MobiDB-lite"/>
    </source>
</evidence>
<evidence type="ECO:0000256" key="2">
    <source>
        <dbReference type="ARBA" id="ARBA00023157"/>
    </source>
</evidence>
<dbReference type="AlphaFoldDB" id="A0A814RGB5"/>
<keyword evidence="2" id="KW-1015">Disulfide bond</keyword>
<feature type="region of interest" description="Disordered" evidence="3">
    <location>
        <begin position="215"/>
        <end position="246"/>
    </location>
</feature>
<keyword evidence="4" id="KW-0732">Signal</keyword>
<proteinExistence type="predicted"/>
<feature type="compositionally biased region" description="Polar residues" evidence="3">
    <location>
        <begin position="216"/>
        <end position="233"/>
    </location>
</feature>
<comment type="caution">
    <text evidence="6">The sequence shown here is derived from an EMBL/GenBank/DDBJ whole genome shotgun (WGS) entry which is preliminary data.</text>
</comment>
<feature type="compositionally biased region" description="Low complexity" evidence="3">
    <location>
        <begin position="234"/>
        <end position="246"/>
    </location>
</feature>
<organism evidence="6 7">
    <name type="scientific">Adineta ricciae</name>
    <name type="common">Rotifer</name>
    <dbReference type="NCBI Taxonomy" id="249248"/>
    <lineage>
        <taxon>Eukaryota</taxon>
        <taxon>Metazoa</taxon>
        <taxon>Spiralia</taxon>
        <taxon>Gnathifera</taxon>
        <taxon>Rotifera</taxon>
        <taxon>Eurotatoria</taxon>
        <taxon>Bdelloidea</taxon>
        <taxon>Adinetida</taxon>
        <taxon>Adinetidae</taxon>
        <taxon>Adineta</taxon>
    </lineage>
</organism>
<keyword evidence="7" id="KW-1185">Reference proteome</keyword>
<feature type="chain" id="PRO_5032969544" description="Glycoside hydrolase family 19 catalytic domain-containing protein" evidence="4">
    <location>
        <begin position="20"/>
        <end position="433"/>
    </location>
</feature>
<dbReference type="GO" id="GO:0006952">
    <property type="term" value="P:defense response"/>
    <property type="evidence" value="ECO:0007669"/>
    <property type="project" value="UniProtKB-KW"/>
</dbReference>
<reference evidence="6" key="1">
    <citation type="submission" date="2021-02" db="EMBL/GenBank/DDBJ databases">
        <authorList>
            <person name="Nowell W R."/>
        </authorList>
    </citation>
    <scope>NUCLEOTIDE SEQUENCE</scope>
</reference>
<feature type="signal peptide" evidence="4">
    <location>
        <begin position="1"/>
        <end position="19"/>
    </location>
</feature>
<dbReference type="GO" id="GO:0016998">
    <property type="term" value="P:cell wall macromolecule catabolic process"/>
    <property type="evidence" value="ECO:0007669"/>
    <property type="project" value="InterPro"/>
</dbReference>
<evidence type="ECO:0000313" key="6">
    <source>
        <dbReference type="EMBL" id="CAF1132808.1"/>
    </source>
</evidence>
<evidence type="ECO:0000259" key="5">
    <source>
        <dbReference type="Pfam" id="PF00182"/>
    </source>
</evidence>
<dbReference type="GO" id="GO:0004568">
    <property type="term" value="F:chitinase activity"/>
    <property type="evidence" value="ECO:0007669"/>
    <property type="project" value="InterPro"/>
</dbReference>
<evidence type="ECO:0000313" key="7">
    <source>
        <dbReference type="Proteomes" id="UP000663828"/>
    </source>
</evidence>
<feature type="compositionally biased region" description="Acidic residues" evidence="3">
    <location>
        <begin position="379"/>
        <end position="393"/>
    </location>
</feature>
<sequence length="433" mass="45992">MKSNVLLAFLLLIIKLNNASPITNEQLRAIMPRCAHPEYLEYINSAMTEGQINTCARQAAFLAQVAHESGELVYMEELASGEKYESRRDLGNTQPGDGKKYKGRGPLQLTGRANYRAAGLALGLNLEEDPEQVATPSVGFRTSVWFWTTHKLNYLADQNTLPAFRKITKRINGGKNGQADREKYWKTAKNTLGCAAATTKTTSSPAPTRVPLVTEPQAQSTQSPEITSSSTDVPASESTSMSSSAPIASTPITSTLVVTVSDVSTPAVTLPDVSTPDVTIPDLTTPAVTLPDVSTPDVTIPDLTTPAVTLPDVSTPDVTIPDLTTPVVSTPIASTTLISETTTPIATDEPIASSTFAPETTAPVVTEPSVPTDIPTDSPDPEPSIDDGGDTDGTDNGGDADGTDNDGSKRRRRHIVMISGQRLARDASRNLIH</sequence>
<dbReference type="Pfam" id="PF00182">
    <property type="entry name" value="Glyco_hydro_19"/>
    <property type="match status" value="1"/>
</dbReference>
<gene>
    <name evidence="6" type="ORF">XAT740_LOCUS19995</name>
</gene>